<dbReference type="eggNOG" id="COG0189">
    <property type="taxonomic scope" value="Bacteria"/>
</dbReference>
<dbReference type="RefSeq" id="WP_073060000.1">
    <property type="nucleotide sequence ID" value="NZ_FQWT01000001.1"/>
</dbReference>
<proteinExistence type="predicted"/>
<organism evidence="3 4">
    <name type="scientific">Chryseobacterium oranimense</name>
    <dbReference type="NCBI Taxonomy" id="421058"/>
    <lineage>
        <taxon>Bacteria</taxon>
        <taxon>Pseudomonadati</taxon>
        <taxon>Bacteroidota</taxon>
        <taxon>Flavobacteriia</taxon>
        <taxon>Flavobacteriales</taxon>
        <taxon>Weeksellaceae</taxon>
        <taxon>Chryseobacterium group</taxon>
        <taxon>Chryseobacterium</taxon>
    </lineage>
</organism>
<accession>A0A1M5K4W3</accession>
<dbReference type="PANTHER" id="PTHR21621">
    <property type="entry name" value="RIBOSOMAL PROTEIN S6 MODIFICATION PROTEIN"/>
    <property type="match status" value="1"/>
</dbReference>
<feature type="domain" description="ATP-grasp" evidence="2">
    <location>
        <begin position="133"/>
        <end position="318"/>
    </location>
</feature>
<dbReference type="InterPro" id="IPR026455">
    <property type="entry name" value="GRASP_w_spasm"/>
</dbReference>
<evidence type="ECO:0000256" key="1">
    <source>
        <dbReference type="PROSITE-ProRule" id="PRU00409"/>
    </source>
</evidence>
<dbReference type="GO" id="GO:0005524">
    <property type="term" value="F:ATP binding"/>
    <property type="evidence" value="ECO:0007669"/>
    <property type="project" value="UniProtKB-UniRule"/>
</dbReference>
<dbReference type="GO" id="GO:0018169">
    <property type="term" value="F:ribosomal S6-glutamic acid ligase activity"/>
    <property type="evidence" value="ECO:0007669"/>
    <property type="project" value="TreeGrafter"/>
</dbReference>
<keyword evidence="1" id="KW-0547">Nucleotide-binding</keyword>
<dbReference type="AlphaFoldDB" id="A0A1M5K4W3"/>
<dbReference type="NCBIfam" id="TIGR04192">
    <property type="entry name" value="GRASP_w_spasm"/>
    <property type="match status" value="1"/>
</dbReference>
<dbReference type="GO" id="GO:0046872">
    <property type="term" value="F:metal ion binding"/>
    <property type="evidence" value="ECO:0007669"/>
    <property type="project" value="InterPro"/>
</dbReference>
<name>A0A1M5K4W3_9FLAO</name>
<keyword evidence="4" id="KW-1185">Reference proteome</keyword>
<dbReference type="Gene3D" id="3.30.470.20">
    <property type="entry name" value="ATP-grasp fold, B domain"/>
    <property type="match status" value="1"/>
</dbReference>
<reference evidence="4" key="1">
    <citation type="submission" date="2016-11" db="EMBL/GenBank/DDBJ databases">
        <authorList>
            <person name="Varghese N."/>
            <person name="Submissions S."/>
        </authorList>
    </citation>
    <scope>NUCLEOTIDE SEQUENCE [LARGE SCALE GENOMIC DNA]</scope>
    <source>
        <strain evidence="4">DSM 19055</strain>
    </source>
</reference>
<sequence length="328" mass="38977">MIIIFSKNYGENTTDDVLNWLHHHKKDNEVILRINGDDLLNKDFYIDVSNSEFNFNNQKINNQIVHTIWFRRTFDQDFLNIEPKIFNDFHNNKTLENHLLSELGTIYRFLESFLDNSVWINKYSESLNKLKTLKLAEKHGLKIPDTYITNKIEIINQLATDKNLITKPISDAVTLFDDDSHYMMYTSEVSEIKKEGYIFPTKLQSKIDKKFELRIFYIDDVFYSMAIFSQNDHKTKVDFRNYNFKKSNRNVPYKLPVKIESSLKELVKELNLKTCSIDMIVSKDEEYYFLEINPVGQFGMVSQPCNYHLEEQMALYILKNYEENNNEV</sequence>
<dbReference type="STRING" id="421058.SAMN05421866_0573"/>
<dbReference type="InterPro" id="IPR011761">
    <property type="entry name" value="ATP-grasp"/>
</dbReference>
<dbReference type="OrthoDB" id="583309at2"/>
<dbReference type="PROSITE" id="PS50975">
    <property type="entry name" value="ATP_GRASP"/>
    <property type="match status" value="1"/>
</dbReference>
<dbReference type="GO" id="GO:0009432">
    <property type="term" value="P:SOS response"/>
    <property type="evidence" value="ECO:0007669"/>
    <property type="project" value="TreeGrafter"/>
</dbReference>
<dbReference type="PANTHER" id="PTHR21621:SF0">
    <property type="entry name" value="BETA-CITRYLGLUTAMATE SYNTHASE B-RELATED"/>
    <property type="match status" value="1"/>
</dbReference>
<gene>
    <name evidence="3" type="ORF">SAMN05421866_0573</name>
</gene>
<dbReference type="GO" id="GO:0005737">
    <property type="term" value="C:cytoplasm"/>
    <property type="evidence" value="ECO:0007669"/>
    <property type="project" value="TreeGrafter"/>
</dbReference>
<evidence type="ECO:0000313" key="4">
    <source>
        <dbReference type="Proteomes" id="UP000184047"/>
    </source>
</evidence>
<dbReference type="EMBL" id="FQWT01000001">
    <property type="protein sequence ID" value="SHG47858.1"/>
    <property type="molecule type" value="Genomic_DNA"/>
</dbReference>
<evidence type="ECO:0000313" key="3">
    <source>
        <dbReference type="EMBL" id="SHG47858.1"/>
    </source>
</evidence>
<protein>
    <submittedName>
        <fullName evidence="3">ATP-GRASP peptide maturase, grasp-with-spasm system</fullName>
    </submittedName>
</protein>
<dbReference type="SUPFAM" id="SSF56059">
    <property type="entry name" value="Glutathione synthetase ATP-binding domain-like"/>
    <property type="match status" value="1"/>
</dbReference>
<evidence type="ECO:0000259" key="2">
    <source>
        <dbReference type="PROSITE" id="PS50975"/>
    </source>
</evidence>
<dbReference type="Proteomes" id="UP000184047">
    <property type="component" value="Unassembled WGS sequence"/>
</dbReference>
<keyword evidence="1" id="KW-0067">ATP-binding</keyword>